<dbReference type="OrthoDB" id="9792542at2"/>
<dbReference type="RefSeq" id="WP_066519958.1">
    <property type="nucleotide sequence ID" value="NZ_CABMOF010000002.1"/>
</dbReference>
<accession>A0A136Q4F7</accession>
<dbReference type="Proteomes" id="UP000070366">
    <property type="component" value="Unassembled WGS sequence"/>
</dbReference>
<gene>
    <name evidence="2" type="ORF">HMPREF3293_01765</name>
</gene>
<dbReference type="InterPro" id="IPR011576">
    <property type="entry name" value="Pyridox_Oxase_N"/>
</dbReference>
<dbReference type="Gene3D" id="2.30.110.10">
    <property type="entry name" value="Electron Transport, Fmn-binding Protein, Chain A"/>
    <property type="match status" value="1"/>
</dbReference>
<dbReference type="KEGG" id="cmiu:B1H56_11535"/>
<feature type="domain" description="Pyridoxamine 5'-phosphate oxidase N-terminal" evidence="1">
    <location>
        <begin position="5"/>
        <end position="121"/>
    </location>
</feature>
<evidence type="ECO:0000259" key="1">
    <source>
        <dbReference type="Pfam" id="PF01243"/>
    </source>
</evidence>
<dbReference type="AlphaFoldDB" id="A0A136Q4F7"/>
<organism evidence="2 3">
    <name type="scientific">Christensenella minuta</name>
    <dbReference type="NCBI Taxonomy" id="626937"/>
    <lineage>
        <taxon>Bacteria</taxon>
        <taxon>Bacillati</taxon>
        <taxon>Bacillota</taxon>
        <taxon>Clostridia</taxon>
        <taxon>Christensenellales</taxon>
        <taxon>Christensenellaceae</taxon>
        <taxon>Christensenella</taxon>
    </lineage>
</organism>
<dbReference type="PATRIC" id="fig|626937.4.peg.1744"/>
<dbReference type="EMBL" id="LSZW01000061">
    <property type="protein sequence ID" value="KXK65551.1"/>
    <property type="molecule type" value="Genomic_DNA"/>
</dbReference>
<dbReference type="PANTHER" id="PTHR34818:SF1">
    <property type="entry name" value="PROTEIN BLI-3"/>
    <property type="match status" value="1"/>
</dbReference>
<evidence type="ECO:0000313" key="3">
    <source>
        <dbReference type="Proteomes" id="UP000070366"/>
    </source>
</evidence>
<reference evidence="3" key="1">
    <citation type="submission" date="2016-02" db="EMBL/GenBank/DDBJ databases">
        <authorList>
            <person name="Mitreva M."/>
            <person name="Pepin K.H."/>
            <person name="Mihindukulasuriya K.A."/>
            <person name="Fulton R."/>
            <person name="Fronick C."/>
            <person name="O'Laughlin M."/>
            <person name="Miner T."/>
            <person name="Herter B."/>
            <person name="Rosa B.A."/>
            <person name="Cordes M."/>
            <person name="Tomlinson C."/>
            <person name="Wollam A."/>
            <person name="Palsikar V.B."/>
            <person name="Mardis E.R."/>
            <person name="Wilson R.K."/>
        </authorList>
    </citation>
    <scope>NUCLEOTIDE SEQUENCE [LARGE SCALE GENOMIC DNA]</scope>
    <source>
        <strain evidence="3">DSM 22607</strain>
    </source>
</reference>
<dbReference type="InterPro" id="IPR012349">
    <property type="entry name" value="Split_barrel_FMN-bd"/>
</dbReference>
<keyword evidence="3" id="KW-1185">Reference proteome</keyword>
<sequence length="133" mass="14830">MYDFAAVLKENPNGVLATQEAGKAKTRVFQYLFSDGGKVYFCTSNEKPVYKQIKANPYVSFCTYTPNFSPVVSVNGKAVFVDDLALKTRALDENPGIKGIYKAPDNPVFELFYINVEEVETFSFAEGPKTYPV</sequence>
<dbReference type="InterPro" id="IPR052917">
    <property type="entry name" value="Stress-Dev_Protein"/>
</dbReference>
<protein>
    <submittedName>
        <fullName evidence="2">Pyridoxamine 5'-phosphate oxidase family protein</fullName>
    </submittedName>
</protein>
<dbReference type="PANTHER" id="PTHR34818">
    <property type="entry name" value="PROTEIN BLI-3"/>
    <property type="match status" value="1"/>
</dbReference>
<dbReference type="SUPFAM" id="SSF50475">
    <property type="entry name" value="FMN-binding split barrel"/>
    <property type="match status" value="1"/>
</dbReference>
<comment type="caution">
    <text evidence="2">The sequence shown here is derived from an EMBL/GenBank/DDBJ whole genome shotgun (WGS) entry which is preliminary data.</text>
</comment>
<dbReference type="Pfam" id="PF01243">
    <property type="entry name" value="PNPOx_N"/>
    <property type="match status" value="1"/>
</dbReference>
<evidence type="ECO:0000313" key="2">
    <source>
        <dbReference type="EMBL" id="KXK65551.1"/>
    </source>
</evidence>
<name>A0A136Q4F7_9FIRM</name>
<proteinExistence type="predicted"/>